<proteinExistence type="predicted"/>
<evidence type="ECO:0000313" key="3">
    <source>
        <dbReference type="Proteomes" id="UP000321569"/>
    </source>
</evidence>
<dbReference type="Proteomes" id="UP000321569">
    <property type="component" value="Unassembled WGS sequence"/>
</dbReference>
<organism evidence="2 3">
    <name type="scientific">Lentilactobacillus rapi</name>
    <dbReference type="NCBI Taxonomy" id="481723"/>
    <lineage>
        <taxon>Bacteria</taxon>
        <taxon>Bacillati</taxon>
        <taxon>Bacillota</taxon>
        <taxon>Bacilli</taxon>
        <taxon>Lactobacillales</taxon>
        <taxon>Lactobacillaceae</taxon>
        <taxon>Lentilactobacillus</taxon>
    </lineage>
</organism>
<evidence type="ECO:0000259" key="1">
    <source>
        <dbReference type="Pfam" id="PF22483"/>
    </source>
</evidence>
<feature type="domain" description="Transposase for insertion sequence element IS21-like C-terminal" evidence="1">
    <location>
        <begin position="1"/>
        <end position="47"/>
    </location>
</feature>
<gene>
    <name evidence="2" type="ORF">LRA02_12620</name>
</gene>
<dbReference type="EMBL" id="BKAM01000017">
    <property type="protein sequence ID" value="GEP72394.1"/>
    <property type="molecule type" value="Genomic_DNA"/>
</dbReference>
<name>A0A512PMH2_9LACO</name>
<comment type="caution">
    <text evidence="2">The sequence shown here is derived from an EMBL/GenBank/DDBJ whole genome shotgun (WGS) entry which is preliminary data.</text>
</comment>
<accession>A0A512PMH2</accession>
<reference evidence="2 3" key="1">
    <citation type="submission" date="2019-07" db="EMBL/GenBank/DDBJ databases">
        <title>Whole genome shotgun sequence of Lactobacillus rapi NBRC 109618.</title>
        <authorList>
            <person name="Hosoyama A."/>
            <person name="Uohara A."/>
            <person name="Ohji S."/>
            <person name="Ichikawa N."/>
        </authorList>
    </citation>
    <scope>NUCLEOTIDE SEQUENCE [LARGE SCALE GENOMIC DNA]</scope>
    <source>
        <strain evidence="2 3">NBRC 109618</strain>
    </source>
</reference>
<dbReference type="InterPro" id="IPR054353">
    <property type="entry name" value="IstA-like_C"/>
</dbReference>
<dbReference type="Pfam" id="PF22483">
    <property type="entry name" value="Mu-transpos_C_2"/>
    <property type="match status" value="1"/>
</dbReference>
<sequence length="87" mass="10629">MVVFQNRKYSVPTRYIGNTVQIKHNDNTLWIYYNGELIRSHAISSKRFNYTRPDMEEIVRSDLYKNRDDDVIDEYVERNLKMFDEME</sequence>
<evidence type="ECO:0000313" key="2">
    <source>
        <dbReference type="EMBL" id="GEP72394.1"/>
    </source>
</evidence>
<protein>
    <recommendedName>
        <fullName evidence="1">Transposase for insertion sequence element IS21-like C-terminal domain-containing protein</fullName>
    </recommendedName>
</protein>
<dbReference type="AlphaFoldDB" id="A0A512PMH2"/>